<feature type="domain" description="DUF3592" evidence="2">
    <location>
        <begin position="58"/>
        <end position="132"/>
    </location>
</feature>
<evidence type="ECO:0000313" key="4">
    <source>
        <dbReference type="Proteomes" id="UP000238823"/>
    </source>
</evidence>
<feature type="transmembrane region" description="Helical" evidence="1">
    <location>
        <begin position="137"/>
        <end position="155"/>
    </location>
</feature>
<reference evidence="3 4" key="1">
    <citation type="submission" date="2018-03" db="EMBL/GenBank/DDBJ databases">
        <title>Draft Genome Sequences of the Obligatory Marine Myxobacteria Enhygromyxa salina SWB007.</title>
        <authorList>
            <person name="Poehlein A."/>
            <person name="Moghaddam J.A."/>
            <person name="Harms H."/>
            <person name="Alanjari M."/>
            <person name="Koenig G.M."/>
            <person name="Daniel R."/>
            <person name="Schaeberle T.F."/>
        </authorList>
    </citation>
    <scope>NUCLEOTIDE SEQUENCE [LARGE SCALE GENOMIC DNA]</scope>
    <source>
        <strain evidence="3 4">SWB007</strain>
    </source>
</reference>
<name>A0A2S9Y2I6_9BACT</name>
<evidence type="ECO:0000313" key="3">
    <source>
        <dbReference type="EMBL" id="PRP99323.1"/>
    </source>
</evidence>
<feature type="transmembrane region" description="Helical" evidence="1">
    <location>
        <begin position="176"/>
        <end position="195"/>
    </location>
</feature>
<dbReference type="Pfam" id="PF12158">
    <property type="entry name" value="DUF3592"/>
    <property type="match status" value="1"/>
</dbReference>
<accession>A0A2S9Y2I6</accession>
<dbReference type="Proteomes" id="UP000238823">
    <property type="component" value="Unassembled WGS sequence"/>
</dbReference>
<sequence>MRNAIATGYGAWVGRRTDLLVGTLATLVFVGLGLTILGFSGRSISYAIASANWPTVSGQVQDSGTREDELFVRYTYEVEGESHESTRIGFDVFDNPGGRGRRATVLARYPVGAMVRVHVRPGAADQAVLETGDVAPFLTPSLFGLMFLGFGLHFGRITARRGVGAPTAMPVDRARRVVWVVISVVLTLILGGLVFDGTTQEVVQAAFGPWIPAAVPAWLATLMFVLGFTVWLPVLLWHGVILVGDGVRPKPLALVVAAISGPPEVRRTARWAVGALLYFVVICGAWIAFASWRGV</sequence>
<keyword evidence="1" id="KW-0812">Transmembrane</keyword>
<feature type="transmembrane region" description="Helical" evidence="1">
    <location>
        <begin position="215"/>
        <end position="243"/>
    </location>
</feature>
<keyword evidence="1" id="KW-1133">Transmembrane helix</keyword>
<dbReference type="InterPro" id="IPR021994">
    <property type="entry name" value="DUF3592"/>
</dbReference>
<evidence type="ECO:0000259" key="2">
    <source>
        <dbReference type="Pfam" id="PF12158"/>
    </source>
</evidence>
<dbReference type="AlphaFoldDB" id="A0A2S9Y2I6"/>
<evidence type="ECO:0000256" key="1">
    <source>
        <dbReference type="SAM" id="Phobius"/>
    </source>
</evidence>
<comment type="caution">
    <text evidence="3">The sequence shown here is derived from an EMBL/GenBank/DDBJ whole genome shotgun (WGS) entry which is preliminary data.</text>
</comment>
<protein>
    <recommendedName>
        <fullName evidence="2">DUF3592 domain-containing protein</fullName>
    </recommendedName>
</protein>
<proteinExistence type="predicted"/>
<dbReference type="EMBL" id="PVNL01000121">
    <property type="protein sequence ID" value="PRP99323.1"/>
    <property type="molecule type" value="Genomic_DNA"/>
</dbReference>
<feature type="transmembrane region" description="Helical" evidence="1">
    <location>
        <begin position="271"/>
        <end position="292"/>
    </location>
</feature>
<organism evidence="3 4">
    <name type="scientific">Enhygromyxa salina</name>
    <dbReference type="NCBI Taxonomy" id="215803"/>
    <lineage>
        <taxon>Bacteria</taxon>
        <taxon>Pseudomonadati</taxon>
        <taxon>Myxococcota</taxon>
        <taxon>Polyangia</taxon>
        <taxon>Nannocystales</taxon>
        <taxon>Nannocystaceae</taxon>
        <taxon>Enhygromyxa</taxon>
    </lineage>
</organism>
<gene>
    <name evidence="3" type="ORF">ENSA7_63650</name>
</gene>
<keyword evidence="1" id="KW-0472">Membrane</keyword>
<feature type="transmembrane region" description="Helical" evidence="1">
    <location>
        <begin position="20"/>
        <end position="39"/>
    </location>
</feature>